<sequence length="120" mass="14085">MLVHYNELNFKKKEIESQLDELKKVFNQYFDITIGKNAKGEMIINDYKLQRQVRTTEKYEQEATVHRLEELNLTDLIQKKPDEAKIKSALNLGLLKDEDLEGCKTINTTQAIYVKHLESK</sequence>
<reference evidence="1 2" key="1">
    <citation type="submission" date="2021-05" db="EMBL/GenBank/DDBJ databases">
        <title>Novel Bacillus species.</title>
        <authorList>
            <person name="Liu G."/>
        </authorList>
    </citation>
    <scope>NUCLEOTIDE SEQUENCE [LARGE SCALE GENOMIC DNA]</scope>
    <source>
        <strain evidence="1 2">FJAT-49705</strain>
    </source>
</reference>
<proteinExistence type="predicted"/>
<dbReference type="EMBL" id="JAGYPM010000004">
    <property type="protein sequence ID" value="MBS4191980.1"/>
    <property type="molecule type" value="Genomic_DNA"/>
</dbReference>
<keyword evidence="2" id="KW-1185">Reference proteome</keyword>
<evidence type="ECO:0000313" key="2">
    <source>
        <dbReference type="Proteomes" id="UP000681027"/>
    </source>
</evidence>
<accession>A0ABS5NVY6</accession>
<name>A0ABS5NVY6_9BACI</name>
<gene>
    <name evidence="1" type="ORF">KHA94_17585</name>
</gene>
<evidence type="ECO:0008006" key="3">
    <source>
        <dbReference type="Google" id="ProtNLM"/>
    </source>
</evidence>
<dbReference type="Proteomes" id="UP000681027">
    <property type="component" value="Unassembled WGS sequence"/>
</dbReference>
<evidence type="ECO:0000313" key="1">
    <source>
        <dbReference type="EMBL" id="MBS4191980.1"/>
    </source>
</evidence>
<protein>
    <recommendedName>
        <fullName evidence="3">Phage protein</fullName>
    </recommendedName>
</protein>
<organism evidence="1 2">
    <name type="scientific">Cytobacillus citreus</name>
    <dbReference type="NCBI Taxonomy" id="2833586"/>
    <lineage>
        <taxon>Bacteria</taxon>
        <taxon>Bacillati</taxon>
        <taxon>Bacillota</taxon>
        <taxon>Bacilli</taxon>
        <taxon>Bacillales</taxon>
        <taxon>Bacillaceae</taxon>
        <taxon>Cytobacillus</taxon>
    </lineage>
</organism>
<comment type="caution">
    <text evidence="1">The sequence shown here is derived from an EMBL/GenBank/DDBJ whole genome shotgun (WGS) entry which is preliminary data.</text>
</comment>